<proteinExistence type="predicted"/>
<feature type="region of interest" description="Disordered" evidence="1">
    <location>
        <begin position="52"/>
        <end position="93"/>
    </location>
</feature>
<dbReference type="AlphaFoldDB" id="A0A0A9E7D1"/>
<evidence type="ECO:0000313" key="2">
    <source>
        <dbReference type="EMBL" id="JAD93800.1"/>
    </source>
</evidence>
<reference evidence="2" key="1">
    <citation type="submission" date="2014-09" db="EMBL/GenBank/DDBJ databases">
        <authorList>
            <person name="Magalhaes I.L.F."/>
            <person name="Oliveira U."/>
            <person name="Santos F.R."/>
            <person name="Vidigal T.H.D.A."/>
            <person name="Brescovit A.D."/>
            <person name="Santos A.J."/>
        </authorList>
    </citation>
    <scope>NUCLEOTIDE SEQUENCE</scope>
    <source>
        <tissue evidence="2">Shoot tissue taken approximately 20 cm above the soil surface</tissue>
    </source>
</reference>
<organism evidence="2">
    <name type="scientific">Arundo donax</name>
    <name type="common">Giant reed</name>
    <name type="synonym">Donax arundinaceus</name>
    <dbReference type="NCBI Taxonomy" id="35708"/>
    <lineage>
        <taxon>Eukaryota</taxon>
        <taxon>Viridiplantae</taxon>
        <taxon>Streptophyta</taxon>
        <taxon>Embryophyta</taxon>
        <taxon>Tracheophyta</taxon>
        <taxon>Spermatophyta</taxon>
        <taxon>Magnoliopsida</taxon>
        <taxon>Liliopsida</taxon>
        <taxon>Poales</taxon>
        <taxon>Poaceae</taxon>
        <taxon>PACMAD clade</taxon>
        <taxon>Arundinoideae</taxon>
        <taxon>Arundineae</taxon>
        <taxon>Arundo</taxon>
    </lineage>
</organism>
<evidence type="ECO:0000256" key="1">
    <source>
        <dbReference type="SAM" id="MobiDB-lite"/>
    </source>
</evidence>
<name>A0A0A9E7D1_ARUDO</name>
<dbReference type="EMBL" id="GBRH01204095">
    <property type="protein sequence ID" value="JAD93800.1"/>
    <property type="molecule type" value="Transcribed_RNA"/>
</dbReference>
<accession>A0A0A9E7D1</accession>
<sequence>MDWTSPELLIVVGGVAGATAGTQGDVGDPQPGVVHLARPPVSLQRRRLVRPHPLAAGAGRDDEAELQRAVGGAGGEPHVLIAPPRHGPPRQRRGAHLCDFDGGDVGLAALVEETDGQVAWIPATLFNPYC</sequence>
<protein>
    <submittedName>
        <fullName evidence="2">Uncharacterized protein</fullName>
    </submittedName>
</protein>
<reference evidence="2" key="2">
    <citation type="journal article" date="2015" name="Data Brief">
        <title>Shoot transcriptome of the giant reed, Arundo donax.</title>
        <authorList>
            <person name="Barrero R.A."/>
            <person name="Guerrero F.D."/>
            <person name="Moolhuijzen P."/>
            <person name="Goolsby J.A."/>
            <person name="Tidwell J."/>
            <person name="Bellgard S.E."/>
            <person name="Bellgard M.I."/>
        </authorList>
    </citation>
    <scope>NUCLEOTIDE SEQUENCE</scope>
    <source>
        <tissue evidence="2">Shoot tissue taken approximately 20 cm above the soil surface</tissue>
    </source>
</reference>